<dbReference type="PRINTS" id="PR01438">
    <property type="entry name" value="UNVRSLSTRESS"/>
</dbReference>
<sequence>MHPWQNIVVGVDLGAESRAVAVGAMCAMKHANRIRAVSVVPGPESTDAAPQHPGEGPVSLGESDTAKYLGNLYKEALAKFQEKAVRSCPSANFETRLAYGTVYQRLLEAAEEIDADVAVVGLPSREGRDTRMLGRTPARLIGFCACDVLAIPYESSLNLDRVLVAVDGSAHAKKAAEKARALVRESGGVLHTLSVMSTRDAHITSLAGKAGLEESIAEAESQANIEANTAKEEGIEAYPHAAKGKAHLKIVEKAKELDAGLIVMGSHGRTGLMRLLLGSVAQRVLETTDRPVLVVRS</sequence>
<dbReference type="Gene3D" id="3.40.50.620">
    <property type="entry name" value="HUPs"/>
    <property type="match status" value="2"/>
</dbReference>
<protein>
    <recommendedName>
        <fullName evidence="2">UspA domain-containing protein</fullName>
    </recommendedName>
</protein>
<gene>
    <name evidence="3" type="ORF">DPQ33_01290</name>
</gene>
<dbReference type="EMBL" id="QMIE01000001">
    <property type="protein sequence ID" value="TVM19892.1"/>
    <property type="molecule type" value="Genomic_DNA"/>
</dbReference>
<dbReference type="AlphaFoldDB" id="A0A7M3MKG0"/>
<dbReference type="RefSeq" id="WP_144301353.1">
    <property type="nucleotide sequence ID" value="NZ_QMIE01000001.1"/>
</dbReference>
<evidence type="ECO:0000259" key="2">
    <source>
        <dbReference type="Pfam" id="PF00582"/>
    </source>
</evidence>
<dbReference type="OrthoDB" id="9784123at2"/>
<dbReference type="InterPro" id="IPR014729">
    <property type="entry name" value="Rossmann-like_a/b/a_fold"/>
</dbReference>
<feature type="domain" description="UspA" evidence="2">
    <location>
        <begin position="160"/>
        <end position="296"/>
    </location>
</feature>
<dbReference type="SUPFAM" id="SSF52402">
    <property type="entry name" value="Adenine nucleotide alpha hydrolases-like"/>
    <property type="match status" value="2"/>
</dbReference>
<dbReference type="Proteomes" id="UP000448292">
    <property type="component" value="Unassembled WGS sequence"/>
</dbReference>
<evidence type="ECO:0000313" key="4">
    <source>
        <dbReference type="Proteomes" id="UP000448292"/>
    </source>
</evidence>
<keyword evidence="4" id="KW-1185">Reference proteome</keyword>
<dbReference type="CDD" id="cd00293">
    <property type="entry name" value="USP-like"/>
    <property type="match status" value="2"/>
</dbReference>
<dbReference type="InterPro" id="IPR006016">
    <property type="entry name" value="UspA"/>
</dbReference>
<dbReference type="Pfam" id="PF00582">
    <property type="entry name" value="Usp"/>
    <property type="match status" value="2"/>
</dbReference>
<proteinExistence type="inferred from homology"/>
<feature type="domain" description="UspA" evidence="2">
    <location>
        <begin position="4"/>
        <end position="152"/>
    </location>
</feature>
<organism evidence="3 4">
    <name type="scientific">Oceanidesulfovibrio indonesiensis</name>
    <dbReference type="NCBI Taxonomy" id="54767"/>
    <lineage>
        <taxon>Bacteria</taxon>
        <taxon>Pseudomonadati</taxon>
        <taxon>Thermodesulfobacteriota</taxon>
        <taxon>Desulfovibrionia</taxon>
        <taxon>Desulfovibrionales</taxon>
        <taxon>Desulfovibrionaceae</taxon>
        <taxon>Oceanidesulfovibrio</taxon>
    </lineage>
</organism>
<evidence type="ECO:0000256" key="1">
    <source>
        <dbReference type="ARBA" id="ARBA00008791"/>
    </source>
</evidence>
<comment type="similarity">
    <text evidence="1">Belongs to the universal stress protein A family.</text>
</comment>
<accession>A0A7M3MKG0</accession>
<name>A0A7M3MKG0_9BACT</name>
<evidence type="ECO:0000313" key="3">
    <source>
        <dbReference type="EMBL" id="TVM19892.1"/>
    </source>
</evidence>
<dbReference type="InterPro" id="IPR006015">
    <property type="entry name" value="Universal_stress_UspA"/>
</dbReference>
<comment type="caution">
    <text evidence="3">The sequence shown here is derived from an EMBL/GenBank/DDBJ whole genome shotgun (WGS) entry which is preliminary data.</text>
</comment>
<dbReference type="PANTHER" id="PTHR46268:SF15">
    <property type="entry name" value="UNIVERSAL STRESS PROTEIN HP_0031"/>
    <property type="match status" value="1"/>
</dbReference>
<dbReference type="PANTHER" id="PTHR46268">
    <property type="entry name" value="STRESS RESPONSE PROTEIN NHAX"/>
    <property type="match status" value="1"/>
</dbReference>
<reference evidence="3 4" key="1">
    <citation type="submission" date="2018-06" db="EMBL/GenBank/DDBJ databases">
        <title>Complete genome of Desulfovibrio indonesiensis P37SLT.</title>
        <authorList>
            <person name="Crispim J.S."/>
            <person name="Vidigal P.M.P."/>
            <person name="Silva L.C.F."/>
            <person name="Laguardia C.N."/>
            <person name="Araujo L.C."/>
            <person name="Dias R.S."/>
            <person name="Sousa M.P."/>
            <person name="Paula S.O."/>
            <person name="Silva C."/>
        </authorList>
    </citation>
    <scope>NUCLEOTIDE SEQUENCE [LARGE SCALE GENOMIC DNA]</scope>
    <source>
        <strain evidence="3 4">P37SLT</strain>
    </source>
</reference>